<feature type="region of interest" description="Disordered" evidence="1">
    <location>
        <begin position="1"/>
        <end position="48"/>
    </location>
</feature>
<evidence type="ECO:0000313" key="2">
    <source>
        <dbReference type="EMBL" id="KAJ6806135.1"/>
    </source>
</evidence>
<sequence>MGATATVGTAGSAPPQAATPESTTPCASSSWGKPTMPPEMAEHRRRRSRRQILRASSILVSSLRETRYLFDLRAVVSWFEPRCLLV</sequence>
<comment type="caution">
    <text evidence="2">The sequence shown here is derived from an EMBL/GenBank/DDBJ whole genome shotgun (WGS) entry which is preliminary data.</text>
</comment>
<dbReference type="EMBL" id="JANAVB010034890">
    <property type="protein sequence ID" value="KAJ6806135.1"/>
    <property type="molecule type" value="Genomic_DNA"/>
</dbReference>
<evidence type="ECO:0000313" key="3">
    <source>
        <dbReference type="Proteomes" id="UP001140949"/>
    </source>
</evidence>
<reference evidence="2" key="1">
    <citation type="journal article" date="2023" name="GigaByte">
        <title>Genome assembly of the bearded iris, Iris pallida Lam.</title>
        <authorList>
            <person name="Bruccoleri R.E."/>
            <person name="Oakeley E.J."/>
            <person name="Faust A.M.E."/>
            <person name="Altorfer M."/>
            <person name="Dessus-Babus S."/>
            <person name="Burckhardt D."/>
            <person name="Oertli M."/>
            <person name="Naumann U."/>
            <person name="Petersen F."/>
            <person name="Wong J."/>
        </authorList>
    </citation>
    <scope>NUCLEOTIDE SEQUENCE</scope>
    <source>
        <strain evidence="2">GSM-AAB239-AS_SAM_17_03QT</strain>
    </source>
</reference>
<feature type="compositionally biased region" description="Polar residues" evidence="1">
    <location>
        <begin position="19"/>
        <end position="32"/>
    </location>
</feature>
<name>A0AAX6EQT4_IRIPA</name>
<organism evidence="2 3">
    <name type="scientific">Iris pallida</name>
    <name type="common">Sweet iris</name>
    <dbReference type="NCBI Taxonomy" id="29817"/>
    <lineage>
        <taxon>Eukaryota</taxon>
        <taxon>Viridiplantae</taxon>
        <taxon>Streptophyta</taxon>
        <taxon>Embryophyta</taxon>
        <taxon>Tracheophyta</taxon>
        <taxon>Spermatophyta</taxon>
        <taxon>Magnoliopsida</taxon>
        <taxon>Liliopsida</taxon>
        <taxon>Asparagales</taxon>
        <taxon>Iridaceae</taxon>
        <taxon>Iridoideae</taxon>
        <taxon>Irideae</taxon>
        <taxon>Iris</taxon>
    </lineage>
</organism>
<gene>
    <name evidence="2" type="ORF">M6B38_176730</name>
</gene>
<protein>
    <submittedName>
        <fullName evidence="2">Uncharacterized protein</fullName>
    </submittedName>
</protein>
<accession>A0AAX6EQT4</accession>
<proteinExistence type="predicted"/>
<dbReference type="AlphaFoldDB" id="A0AAX6EQT4"/>
<dbReference type="Proteomes" id="UP001140949">
    <property type="component" value="Unassembled WGS sequence"/>
</dbReference>
<reference evidence="2" key="2">
    <citation type="submission" date="2023-04" db="EMBL/GenBank/DDBJ databases">
        <authorList>
            <person name="Bruccoleri R.E."/>
            <person name="Oakeley E.J."/>
            <person name="Faust A.-M."/>
            <person name="Dessus-Babus S."/>
            <person name="Altorfer M."/>
            <person name="Burckhardt D."/>
            <person name="Oertli M."/>
            <person name="Naumann U."/>
            <person name="Petersen F."/>
            <person name="Wong J."/>
        </authorList>
    </citation>
    <scope>NUCLEOTIDE SEQUENCE</scope>
    <source>
        <strain evidence="2">GSM-AAB239-AS_SAM_17_03QT</strain>
        <tissue evidence="2">Leaf</tissue>
    </source>
</reference>
<feature type="compositionally biased region" description="Low complexity" evidence="1">
    <location>
        <begin position="1"/>
        <end position="11"/>
    </location>
</feature>
<keyword evidence="3" id="KW-1185">Reference proteome</keyword>
<evidence type="ECO:0000256" key="1">
    <source>
        <dbReference type="SAM" id="MobiDB-lite"/>
    </source>
</evidence>